<sequence length="161" mass="17535">MSPIQVRTTQAPSVTFHSFGNSRNTKLSSPCGQRPRKAASVVMVVFLCGGWRCHASTNTLRSKTLVATHINGYSSSFSSARLRSSELRGLQLPKDLAFLFPLAVRLSPRPRMIVEVRGMDTVGTTDVARVNIPAGAMIAADATEASSTIKRRASMAEQRWE</sequence>
<gene>
    <name evidence="1" type="ORF">CPEL01642_LOCUS16280</name>
</gene>
<dbReference type="EMBL" id="HBEY01034178">
    <property type="protein sequence ID" value="CAD8612900.1"/>
    <property type="molecule type" value="Transcribed_RNA"/>
</dbReference>
<protein>
    <submittedName>
        <fullName evidence="1">Uncharacterized protein</fullName>
    </submittedName>
</protein>
<proteinExistence type="predicted"/>
<reference evidence="1" key="1">
    <citation type="submission" date="2021-01" db="EMBL/GenBank/DDBJ databases">
        <authorList>
            <person name="Corre E."/>
            <person name="Pelletier E."/>
            <person name="Niang G."/>
            <person name="Scheremetjew M."/>
            <person name="Finn R."/>
            <person name="Kale V."/>
            <person name="Holt S."/>
            <person name="Cochrane G."/>
            <person name="Meng A."/>
            <person name="Brown T."/>
            <person name="Cohen L."/>
        </authorList>
    </citation>
    <scope>NUCLEOTIDE SEQUENCE</scope>
    <source>
        <strain evidence="1">PLY182g</strain>
    </source>
</reference>
<organism evidence="1">
    <name type="scientific">Coccolithus braarudii</name>
    <dbReference type="NCBI Taxonomy" id="221442"/>
    <lineage>
        <taxon>Eukaryota</taxon>
        <taxon>Haptista</taxon>
        <taxon>Haptophyta</taxon>
        <taxon>Prymnesiophyceae</taxon>
        <taxon>Coccolithales</taxon>
        <taxon>Coccolithaceae</taxon>
        <taxon>Coccolithus</taxon>
    </lineage>
</organism>
<accession>A0A7S0LK82</accession>
<name>A0A7S0LK82_9EUKA</name>
<dbReference type="AlphaFoldDB" id="A0A7S0LK82"/>
<evidence type="ECO:0000313" key="1">
    <source>
        <dbReference type="EMBL" id="CAD8612900.1"/>
    </source>
</evidence>